<evidence type="ECO:0000256" key="1">
    <source>
        <dbReference type="ARBA" id="ARBA00000085"/>
    </source>
</evidence>
<dbReference type="SMART" id="SM00091">
    <property type="entry name" value="PAS"/>
    <property type="match status" value="1"/>
</dbReference>
<dbReference type="SUPFAM" id="SSF52172">
    <property type="entry name" value="CheY-like"/>
    <property type="match status" value="1"/>
</dbReference>
<dbReference type="InterPro" id="IPR004358">
    <property type="entry name" value="Sig_transdc_His_kin-like_C"/>
</dbReference>
<dbReference type="PRINTS" id="PR00344">
    <property type="entry name" value="BCTRLSENSOR"/>
</dbReference>
<feature type="domain" description="PAS" evidence="7">
    <location>
        <begin position="181"/>
        <end position="253"/>
    </location>
</feature>
<organism evidence="9 10">
    <name type="scientific">Corallococcus caeni</name>
    <dbReference type="NCBI Taxonomy" id="3082388"/>
    <lineage>
        <taxon>Bacteria</taxon>
        <taxon>Pseudomonadati</taxon>
        <taxon>Myxococcota</taxon>
        <taxon>Myxococcia</taxon>
        <taxon>Myxococcales</taxon>
        <taxon>Cystobacterineae</taxon>
        <taxon>Myxococcaceae</taxon>
        <taxon>Corallococcus</taxon>
    </lineage>
</organism>
<comment type="caution">
    <text evidence="9">The sequence shown here is derived from an EMBL/GenBank/DDBJ whole genome shotgun (WGS) entry which is preliminary data.</text>
</comment>
<evidence type="ECO:0000259" key="5">
    <source>
        <dbReference type="PROSITE" id="PS50109"/>
    </source>
</evidence>
<dbReference type="InterPro" id="IPR003594">
    <property type="entry name" value="HATPase_dom"/>
</dbReference>
<evidence type="ECO:0000259" key="7">
    <source>
        <dbReference type="PROSITE" id="PS50112"/>
    </source>
</evidence>
<keyword evidence="3 4" id="KW-0597">Phosphoprotein</keyword>
<accession>A0ABQ6QTI2</accession>
<dbReference type="CDD" id="cd00082">
    <property type="entry name" value="HisKA"/>
    <property type="match status" value="1"/>
</dbReference>
<evidence type="ECO:0000313" key="10">
    <source>
        <dbReference type="Proteomes" id="UP001342631"/>
    </source>
</evidence>
<dbReference type="PROSITE" id="PS50109">
    <property type="entry name" value="HIS_KIN"/>
    <property type="match status" value="1"/>
</dbReference>
<dbReference type="InterPro" id="IPR036890">
    <property type="entry name" value="HATPase_C_sf"/>
</dbReference>
<dbReference type="InterPro" id="IPR036097">
    <property type="entry name" value="HisK_dim/P_sf"/>
</dbReference>
<dbReference type="InterPro" id="IPR001789">
    <property type="entry name" value="Sig_transdc_resp-reg_receiver"/>
</dbReference>
<dbReference type="PANTHER" id="PTHR43547">
    <property type="entry name" value="TWO-COMPONENT HISTIDINE KINASE"/>
    <property type="match status" value="1"/>
</dbReference>
<name>A0ABQ6QTI2_9BACT</name>
<proteinExistence type="predicted"/>
<dbReference type="PANTHER" id="PTHR43547:SF2">
    <property type="entry name" value="HYBRID SIGNAL TRANSDUCTION HISTIDINE KINASE C"/>
    <property type="match status" value="1"/>
</dbReference>
<dbReference type="SMART" id="SM00448">
    <property type="entry name" value="REC"/>
    <property type="match status" value="1"/>
</dbReference>
<dbReference type="RefSeq" id="WP_338278238.1">
    <property type="nucleotide sequence ID" value="NZ_BTTX01000003.1"/>
</dbReference>
<reference evidence="9 10" key="1">
    <citation type="journal article" date="2024" name="Arch. Microbiol.">
        <title>Corallococcus caeni sp. nov., a novel myxobacterium isolated from activated sludge.</title>
        <authorList>
            <person name="Tomita S."/>
            <person name="Nakai R."/>
            <person name="Kuroda K."/>
            <person name="Kurashita H."/>
            <person name="Hatamoto M."/>
            <person name="Yamaguchi T."/>
            <person name="Narihiro T."/>
        </authorList>
    </citation>
    <scope>NUCLEOTIDE SEQUENCE [LARGE SCALE GENOMIC DNA]</scope>
    <source>
        <strain evidence="9 10">NO1</strain>
    </source>
</reference>
<dbReference type="Pfam" id="PF00512">
    <property type="entry name" value="HisKA"/>
    <property type="match status" value="1"/>
</dbReference>
<evidence type="ECO:0000259" key="8">
    <source>
        <dbReference type="PROSITE" id="PS50113"/>
    </source>
</evidence>
<dbReference type="InterPro" id="IPR000700">
    <property type="entry name" value="PAS-assoc_C"/>
</dbReference>
<dbReference type="SMART" id="SM00387">
    <property type="entry name" value="HATPase_c"/>
    <property type="match status" value="1"/>
</dbReference>
<sequence>MISPVPHRPPSPSARSPVVWLLEDSPTEAQAARAALAPVCDVVLFSDGATLVEALGFQKVPDVLVLDRETPGLTGLEVCAFVRSNAATALLPVLLLTSHQRPEDVVEGLGAGANDYVFKPFRSSELAARVLGLAQWGWRQRQTTAALDTTRQTLSDELARRTLAESALAEVRAAELRAWRSDQRFRLAARATQDAIWEWAPQTDTLEWSSGDPDLLGRLDDPRVPRQDWWREHIHPEDLAAVRQGFMDALAGSGDVWRCGYRFHDARGAWRDVEEQAIIVRNSDGEVHQVVGALRDVTARKHLEAEARQRGDFERQLIGIVSHDLRTPLSAVLLSASLLLERDSLNEAQRKRVNRIRASTERAVRMIRDLLDFTQVRHGGLILHPREADLHALVETAIEEAQTQAPGRAILHTQAGDGAGTWDADRLAQVVGNLLGNALTYGDKAAPVQVDTRGEADSVVLEVHNAGAPIPQDLLPRLFEPLERGVSHQENRADRSIGLGLFIVRQVVRAHGGHVGVTSAADTGTTFTVRLPRRSPSQPPRP</sequence>
<evidence type="ECO:0000256" key="3">
    <source>
        <dbReference type="ARBA" id="ARBA00022553"/>
    </source>
</evidence>
<dbReference type="InterPro" id="IPR005467">
    <property type="entry name" value="His_kinase_dom"/>
</dbReference>
<dbReference type="InterPro" id="IPR011006">
    <property type="entry name" value="CheY-like_superfamily"/>
</dbReference>
<dbReference type="InterPro" id="IPR003661">
    <property type="entry name" value="HisK_dim/P_dom"/>
</dbReference>
<dbReference type="Gene3D" id="3.30.450.20">
    <property type="entry name" value="PAS domain"/>
    <property type="match status" value="1"/>
</dbReference>
<evidence type="ECO:0000256" key="4">
    <source>
        <dbReference type="PROSITE-ProRule" id="PRU00169"/>
    </source>
</evidence>
<feature type="domain" description="PAC" evidence="8">
    <location>
        <begin position="257"/>
        <end position="309"/>
    </location>
</feature>
<feature type="modified residue" description="4-aspartylphosphate" evidence="4">
    <location>
        <position position="67"/>
    </location>
</feature>
<feature type="domain" description="Histidine kinase" evidence="5">
    <location>
        <begin position="320"/>
        <end position="535"/>
    </location>
</feature>
<dbReference type="SMART" id="SM00388">
    <property type="entry name" value="HisKA"/>
    <property type="match status" value="1"/>
</dbReference>
<dbReference type="EC" id="2.7.13.3" evidence="2"/>
<dbReference type="SMART" id="SM00086">
    <property type="entry name" value="PAC"/>
    <property type="match status" value="1"/>
</dbReference>
<dbReference type="Gene3D" id="1.10.287.130">
    <property type="match status" value="1"/>
</dbReference>
<evidence type="ECO:0000313" key="9">
    <source>
        <dbReference type="EMBL" id="GMU07323.1"/>
    </source>
</evidence>
<dbReference type="SUPFAM" id="SSF55785">
    <property type="entry name" value="PYP-like sensor domain (PAS domain)"/>
    <property type="match status" value="1"/>
</dbReference>
<dbReference type="InterPro" id="IPR035965">
    <property type="entry name" value="PAS-like_dom_sf"/>
</dbReference>
<dbReference type="CDD" id="cd00075">
    <property type="entry name" value="HATPase"/>
    <property type="match status" value="1"/>
</dbReference>
<protein>
    <recommendedName>
        <fullName evidence="2">histidine kinase</fullName>
        <ecNumber evidence="2">2.7.13.3</ecNumber>
    </recommendedName>
</protein>
<evidence type="ECO:0000259" key="6">
    <source>
        <dbReference type="PROSITE" id="PS50110"/>
    </source>
</evidence>
<dbReference type="InterPro" id="IPR001610">
    <property type="entry name" value="PAC"/>
</dbReference>
<dbReference type="InterPro" id="IPR013655">
    <property type="entry name" value="PAS_fold_3"/>
</dbReference>
<dbReference type="PROSITE" id="PS50110">
    <property type="entry name" value="RESPONSE_REGULATORY"/>
    <property type="match status" value="1"/>
</dbReference>
<dbReference type="Proteomes" id="UP001342631">
    <property type="component" value="Unassembled WGS sequence"/>
</dbReference>
<feature type="domain" description="Response regulatory" evidence="6">
    <location>
        <begin position="18"/>
        <end position="134"/>
    </location>
</feature>
<dbReference type="PROSITE" id="PS50112">
    <property type="entry name" value="PAS"/>
    <property type="match status" value="1"/>
</dbReference>
<dbReference type="InterPro" id="IPR000014">
    <property type="entry name" value="PAS"/>
</dbReference>
<evidence type="ECO:0000256" key="2">
    <source>
        <dbReference type="ARBA" id="ARBA00012438"/>
    </source>
</evidence>
<dbReference type="CDD" id="cd00130">
    <property type="entry name" value="PAS"/>
    <property type="match status" value="1"/>
</dbReference>
<comment type="catalytic activity">
    <reaction evidence="1">
        <text>ATP + protein L-histidine = ADP + protein N-phospho-L-histidine.</text>
        <dbReference type="EC" id="2.7.13.3"/>
    </reaction>
</comment>
<dbReference type="PROSITE" id="PS50113">
    <property type="entry name" value="PAC"/>
    <property type="match status" value="1"/>
</dbReference>
<dbReference type="NCBIfam" id="TIGR00229">
    <property type="entry name" value="sensory_box"/>
    <property type="match status" value="1"/>
</dbReference>
<dbReference type="SUPFAM" id="SSF47384">
    <property type="entry name" value="Homodimeric domain of signal transducing histidine kinase"/>
    <property type="match status" value="1"/>
</dbReference>
<keyword evidence="10" id="KW-1185">Reference proteome</keyword>
<gene>
    <name evidence="9" type="ORF">ASNO1_35760</name>
</gene>
<dbReference type="EMBL" id="BTTX01000003">
    <property type="protein sequence ID" value="GMU07323.1"/>
    <property type="molecule type" value="Genomic_DNA"/>
</dbReference>
<dbReference type="Pfam" id="PF02518">
    <property type="entry name" value="HATPase_c"/>
    <property type="match status" value="1"/>
</dbReference>
<dbReference type="SUPFAM" id="SSF55874">
    <property type="entry name" value="ATPase domain of HSP90 chaperone/DNA topoisomerase II/histidine kinase"/>
    <property type="match status" value="1"/>
</dbReference>
<dbReference type="Pfam" id="PF08447">
    <property type="entry name" value="PAS_3"/>
    <property type="match status" value="1"/>
</dbReference>
<dbReference type="Gene3D" id="3.40.50.2300">
    <property type="match status" value="1"/>
</dbReference>
<dbReference type="Pfam" id="PF00072">
    <property type="entry name" value="Response_reg"/>
    <property type="match status" value="1"/>
</dbReference>
<dbReference type="Gene3D" id="3.30.565.10">
    <property type="entry name" value="Histidine kinase-like ATPase, C-terminal domain"/>
    <property type="match status" value="1"/>
</dbReference>